<dbReference type="InterPro" id="IPR009057">
    <property type="entry name" value="Homeodomain-like_sf"/>
</dbReference>
<proteinExistence type="predicted"/>
<evidence type="ECO:0000313" key="3">
    <source>
        <dbReference type="Proteomes" id="UP000634780"/>
    </source>
</evidence>
<feature type="region of interest" description="Disordered" evidence="1">
    <location>
        <begin position="83"/>
        <end position="108"/>
    </location>
</feature>
<evidence type="ECO:0000313" key="2">
    <source>
        <dbReference type="EMBL" id="MBJ3808283.1"/>
    </source>
</evidence>
<gene>
    <name evidence="2" type="ORF">JGB26_14375</name>
</gene>
<reference evidence="2 3" key="1">
    <citation type="submission" date="2020-12" db="EMBL/GenBank/DDBJ databases">
        <title>Streptomyces typhae sp. nov., a novel endophytic actinomycete isolated from the root of cattail pollen (Typha angustifolia L.).</title>
        <authorList>
            <person name="Peng C."/>
            <person name="Liu C."/>
        </authorList>
    </citation>
    <scope>NUCLEOTIDE SEQUENCE [LARGE SCALE GENOMIC DNA]</scope>
    <source>
        <strain evidence="2 3">JCM 4753</strain>
    </source>
</reference>
<dbReference type="Proteomes" id="UP000634780">
    <property type="component" value="Unassembled WGS sequence"/>
</dbReference>
<evidence type="ECO:0000256" key="1">
    <source>
        <dbReference type="SAM" id="MobiDB-lite"/>
    </source>
</evidence>
<accession>A0ABS0X509</accession>
<dbReference type="SUPFAM" id="SSF46689">
    <property type="entry name" value="Homeodomain-like"/>
    <property type="match status" value="1"/>
</dbReference>
<comment type="caution">
    <text evidence="2">The sequence shown here is derived from an EMBL/GenBank/DDBJ whole genome shotgun (WGS) entry which is preliminary data.</text>
</comment>
<dbReference type="EMBL" id="JAEKOZ010000007">
    <property type="protein sequence ID" value="MBJ3808283.1"/>
    <property type="molecule type" value="Genomic_DNA"/>
</dbReference>
<dbReference type="Gene3D" id="1.10.357.10">
    <property type="entry name" value="Tetracycline Repressor, domain 2"/>
    <property type="match status" value="1"/>
</dbReference>
<sequence>MTELAAEAGVSTALVSYHFKDRAGILRQTLEFISNCAEHYTAGSDGDAGDAGDAGAEHLPRDPLRALEHALLLEFQDLPEVPENSTAWGRAAEAGRTADARHTTPLFD</sequence>
<protein>
    <submittedName>
        <fullName evidence="2">TetR family transcriptional regulator</fullName>
    </submittedName>
</protein>
<name>A0ABS0X509_9ACTN</name>
<dbReference type="RefSeq" id="WP_190115738.1">
    <property type="nucleotide sequence ID" value="NZ_BMVR01000004.1"/>
</dbReference>
<organism evidence="2 3">
    <name type="scientific">Streptomyces flavofungini</name>
    <dbReference type="NCBI Taxonomy" id="68200"/>
    <lineage>
        <taxon>Bacteria</taxon>
        <taxon>Bacillati</taxon>
        <taxon>Actinomycetota</taxon>
        <taxon>Actinomycetes</taxon>
        <taxon>Kitasatosporales</taxon>
        <taxon>Streptomycetaceae</taxon>
        <taxon>Streptomyces</taxon>
    </lineage>
</organism>
<keyword evidence="3" id="KW-1185">Reference proteome</keyword>